<name>A0A3S5BMH5_9PLAT</name>
<dbReference type="GO" id="GO:0006891">
    <property type="term" value="P:intra-Golgi vesicle-mediated transport"/>
    <property type="evidence" value="ECO:0007669"/>
    <property type="project" value="TreeGrafter"/>
</dbReference>
<feature type="compositionally biased region" description="Low complexity" evidence="1">
    <location>
        <begin position="39"/>
        <end position="48"/>
    </location>
</feature>
<comment type="caution">
    <text evidence="3">The sequence shown here is derived from an EMBL/GenBank/DDBJ whole genome shotgun (WGS) entry which is preliminary data.</text>
</comment>
<dbReference type="Proteomes" id="UP000784294">
    <property type="component" value="Unassembled WGS sequence"/>
</dbReference>
<dbReference type="InterPro" id="IPR011989">
    <property type="entry name" value="ARM-like"/>
</dbReference>
<dbReference type="SUPFAM" id="SSF48371">
    <property type="entry name" value="ARM repeat"/>
    <property type="match status" value="1"/>
</dbReference>
<proteinExistence type="predicted"/>
<dbReference type="InterPro" id="IPR002553">
    <property type="entry name" value="Clathrin/coatomer_adapt-like_N"/>
</dbReference>
<accession>A0A3S5BMH5</accession>
<organism evidence="3 4">
    <name type="scientific">Protopolystoma xenopodis</name>
    <dbReference type="NCBI Taxonomy" id="117903"/>
    <lineage>
        <taxon>Eukaryota</taxon>
        <taxon>Metazoa</taxon>
        <taxon>Spiralia</taxon>
        <taxon>Lophotrochozoa</taxon>
        <taxon>Platyhelminthes</taxon>
        <taxon>Monogenea</taxon>
        <taxon>Polyopisthocotylea</taxon>
        <taxon>Polystomatidea</taxon>
        <taxon>Polystomatidae</taxon>
        <taxon>Protopolystoma</taxon>
    </lineage>
</organism>
<gene>
    <name evidence="3" type="ORF">PXEA_LOCUS2799</name>
</gene>
<protein>
    <recommendedName>
        <fullName evidence="2">Clathrin/coatomer adaptor adaptin-like N-terminal domain-containing protein</fullName>
    </recommendedName>
</protein>
<evidence type="ECO:0000313" key="4">
    <source>
        <dbReference type="Proteomes" id="UP000784294"/>
    </source>
</evidence>
<evidence type="ECO:0000259" key="2">
    <source>
        <dbReference type="Pfam" id="PF01602"/>
    </source>
</evidence>
<dbReference type="InterPro" id="IPR016024">
    <property type="entry name" value="ARM-type_fold"/>
</dbReference>
<dbReference type="GO" id="GO:0030126">
    <property type="term" value="C:COPI vesicle coat"/>
    <property type="evidence" value="ECO:0007669"/>
    <property type="project" value="TreeGrafter"/>
</dbReference>
<evidence type="ECO:0000313" key="3">
    <source>
        <dbReference type="EMBL" id="VEL09359.1"/>
    </source>
</evidence>
<dbReference type="OrthoDB" id="10261439at2759"/>
<sequence>MRQKTLEITIDLVTVRTADELVGLYRKEIIKACSSLSVNCSTSTSSSTAGDVKSDNSQNTSGSPSSTIHSTDETSYLYYLLFTYNDMGDPRAATESCRFLREVIQRYPQHKTLILERLILILPSVTNRVALRQIIWIFGEFCTTLEEINTFMVNLRQILGTLPLVDEEIKRRTIADELASSGSGSFPNGLPTESALFSSDGGSSYTDKSDARKAMNGSCLTLGCRGI</sequence>
<dbReference type="InterPro" id="IPR016460">
    <property type="entry name" value="COPB1"/>
</dbReference>
<keyword evidence="4" id="KW-1185">Reference proteome</keyword>
<dbReference type="AlphaFoldDB" id="A0A3S5BMH5"/>
<feature type="domain" description="Clathrin/coatomer adaptor adaptin-like N-terminal" evidence="2">
    <location>
        <begin position="67"/>
        <end position="177"/>
    </location>
</feature>
<dbReference type="Pfam" id="PF01602">
    <property type="entry name" value="Adaptin_N"/>
    <property type="match status" value="1"/>
</dbReference>
<dbReference type="EMBL" id="CAAALY010006150">
    <property type="protein sequence ID" value="VEL09359.1"/>
    <property type="molecule type" value="Genomic_DNA"/>
</dbReference>
<feature type="compositionally biased region" description="Polar residues" evidence="1">
    <location>
        <begin position="55"/>
        <end position="69"/>
    </location>
</feature>
<dbReference type="GO" id="GO:0006888">
    <property type="term" value="P:endoplasmic reticulum to Golgi vesicle-mediated transport"/>
    <property type="evidence" value="ECO:0007669"/>
    <property type="project" value="TreeGrafter"/>
</dbReference>
<dbReference type="PANTHER" id="PTHR10635:SF0">
    <property type="entry name" value="COATOMER SUBUNIT BETA"/>
    <property type="match status" value="1"/>
</dbReference>
<dbReference type="PANTHER" id="PTHR10635">
    <property type="entry name" value="COATOMER SUBUNIT BETA"/>
    <property type="match status" value="1"/>
</dbReference>
<evidence type="ECO:0000256" key="1">
    <source>
        <dbReference type="SAM" id="MobiDB-lite"/>
    </source>
</evidence>
<reference evidence="3" key="1">
    <citation type="submission" date="2018-11" db="EMBL/GenBank/DDBJ databases">
        <authorList>
            <consortium name="Pathogen Informatics"/>
        </authorList>
    </citation>
    <scope>NUCLEOTIDE SEQUENCE</scope>
</reference>
<feature type="region of interest" description="Disordered" evidence="1">
    <location>
        <begin position="39"/>
        <end position="69"/>
    </location>
</feature>
<dbReference type="Gene3D" id="1.25.10.10">
    <property type="entry name" value="Leucine-rich Repeat Variant"/>
    <property type="match status" value="1"/>
</dbReference>
<dbReference type="GO" id="GO:0006886">
    <property type="term" value="P:intracellular protein transport"/>
    <property type="evidence" value="ECO:0007669"/>
    <property type="project" value="InterPro"/>
</dbReference>